<name>A0A382UL00_9ZZZZ</name>
<gene>
    <name evidence="1" type="ORF">METZ01_LOCUS387205</name>
</gene>
<protein>
    <submittedName>
        <fullName evidence="1">Uncharacterized protein</fullName>
    </submittedName>
</protein>
<dbReference type="AlphaFoldDB" id="A0A382UL00"/>
<organism evidence="1">
    <name type="scientific">marine metagenome</name>
    <dbReference type="NCBI Taxonomy" id="408172"/>
    <lineage>
        <taxon>unclassified sequences</taxon>
        <taxon>metagenomes</taxon>
        <taxon>ecological metagenomes</taxon>
    </lineage>
</organism>
<accession>A0A382UL00</accession>
<reference evidence="1" key="1">
    <citation type="submission" date="2018-05" db="EMBL/GenBank/DDBJ databases">
        <authorList>
            <person name="Lanie J.A."/>
            <person name="Ng W.-L."/>
            <person name="Kazmierczak K.M."/>
            <person name="Andrzejewski T.M."/>
            <person name="Davidsen T.M."/>
            <person name="Wayne K.J."/>
            <person name="Tettelin H."/>
            <person name="Glass J.I."/>
            <person name="Rusch D."/>
            <person name="Podicherti R."/>
            <person name="Tsui H.-C.T."/>
            <person name="Winkler M.E."/>
        </authorList>
    </citation>
    <scope>NUCLEOTIDE SEQUENCE</scope>
</reference>
<sequence>MNPVTKDHIASDQFQKQAIVTGFDIYLPLVSVHC</sequence>
<evidence type="ECO:0000313" key="1">
    <source>
        <dbReference type="EMBL" id="SVD34351.1"/>
    </source>
</evidence>
<proteinExistence type="predicted"/>
<dbReference type="EMBL" id="UINC01144684">
    <property type="protein sequence ID" value="SVD34351.1"/>
    <property type="molecule type" value="Genomic_DNA"/>
</dbReference>